<accession>C7MLI0</accession>
<dbReference type="OrthoDB" id="3177921at2"/>
<gene>
    <name evidence="2" type="ordered locus">Ccur_00530</name>
</gene>
<dbReference type="GO" id="GO:0005886">
    <property type="term" value="C:plasma membrane"/>
    <property type="evidence" value="ECO:0007669"/>
    <property type="project" value="TreeGrafter"/>
</dbReference>
<dbReference type="Pfam" id="PF04976">
    <property type="entry name" value="DmsC"/>
    <property type="match status" value="1"/>
</dbReference>
<feature type="transmembrane region" description="Helical" evidence="1">
    <location>
        <begin position="124"/>
        <end position="146"/>
    </location>
</feature>
<feature type="transmembrane region" description="Helical" evidence="1">
    <location>
        <begin position="152"/>
        <end position="177"/>
    </location>
</feature>
<evidence type="ECO:0000313" key="3">
    <source>
        <dbReference type="Proteomes" id="UP000000954"/>
    </source>
</evidence>
<dbReference type="KEGG" id="ccu:Ccur_00530"/>
<keyword evidence="1" id="KW-1133">Transmembrane helix</keyword>
<dbReference type="EMBL" id="CP001682">
    <property type="protein sequence ID" value="ACU93786.1"/>
    <property type="molecule type" value="Genomic_DNA"/>
</dbReference>
<feature type="transmembrane region" description="Helical" evidence="1">
    <location>
        <begin position="17"/>
        <end position="39"/>
    </location>
</feature>
<feature type="transmembrane region" description="Helical" evidence="1">
    <location>
        <begin position="51"/>
        <end position="75"/>
    </location>
</feature>
<dbReference type="HOGENOM" id="CLU_064909_0_0_11"/>
<sequence>MSGVQIAWANALSESTLVFFTTLAPSAAFAYLALLILLFRSGIDTVIHEQIHHLLWAPLVLCMIGLIASATHLGNPSNALYVLMRVGSSPLSNEVFAAGAFLGMAAVFWLASFSIQKYYLVERIAMVCIIASGICFIAAISCAYHVETIVTWSMPLMPATIACSSAMGGPLLALCCLQATDPFPSKVPFAKGLAVVSFGATVAWLSMQTAIGLALPGIANELFTASELVPMFWPALVLSGVLCLAGSVSPFVVARRLGWDVSKAYPAGHKSVKQKSIEQNAEQKRAIQESARQKITAQEPAEQKVAGQESVGRELSARYWLIGASVSMLIGIFIMRFMFYMMHMTVGVAV</sequence>
<dbReference type="GO" id="GO:0009390">
    <property type="term" value="C:dimethyl sulfoxide reductase complex"/>
    <property type="evidence" value="ECO:0007669"/>
    <property type="project" value="TreeGrafter"/>
</dbReference>
<dbReference type="InterPro" id="IPR007059">
    <property type="entry name" value="DmsC"/>
</dbReference>
<evidence type="ECO:0000313" key="2">
    <source>
        <dbReference type="EMBL" id="ACU93786.1"/>
    </source>
</evidence>
<keyword evidence="1" id="KW-0812">Transmembrane</keyword>
<dbReference type="GO" id="GO:0009389">
    <property type="term" value="F:dimethyl sulfoxide reductase activity"/>
    <property type="evidence" value="ECO:0007669"/>
    <property type="project" value="TreeGrafter"/>
</dbReference>
<dbReference type="AlphaFoldDB" id="C7MLI0"/>
<dbReference type="Proteomes" id="UP000000954">
    <property type="component" value="Chromosome"/>
</dbReference>
<reference evidence="2 3" key="1">
    <citation type="journal article" date="2009" name="Stand. Genomic Sci.">
        <title>Complete genome sequence of Cryptobacterium curtum type strain (12-3).</title>
        <authorList>
            <person name="Mavrommatis K."/>
            <person name="Pukall R."/>
            <person name="Rohde C."/>
            <person name="Chen F."/>
            <person name="Sims D."/>
            <person name="Brettin T."/>
            <person name="Kuske C."/>
            <person name="Detter J.C."/>
            <person name="Han C."/>
            <person name="Lapidus A."/>
            <person name="Copeland A."/>
            <person name="Glavina Del Rio T."/>
            <person name="Nolan M."/>
            <person name="Lucas S."/>
            <person name="Tice H."/>
            <person name="Cheng J.F."/>
            <person name="Bruce D."/>
            <person name="Goodwin L."/>
            <person name="Pitluck S."/>
            <person name="Ovchinnikova G."/>
            <person name="Pati A."/>
            <person name="Ivanova N."/>
            <person name="Chen A."/>
            <person name="Palaniappan K."/>
            <person name="Chain P."/>
            <person name="D'haeseleer P."/>
            <person name="Goker M."/>
            <person name="Bristow J."/>
            <person name="Eisen J.A."/>
            <person name="Markowitz V."/>
            <person name="Hugenholtz P."/>
            <person name="Rohde M."/>
            <person name="Klenk H.P."/>
            <person name="Kyrpides N.C."/>
        </authorList>
    </citation>
    <scope>NUCLEOTIDE SEQUENCE [LARGE SCALE GENOMIC DNA]</scope>
    <source>
        <strain evidence="3">ATCC 700683 / DSM 15641 / 12-3</strain>
    </source>
</reference>
<feature type="transmembrane region" description="Helical" evidence="1">
    <location>
        <begin position="319"/>
        <end position="342"/>
    </location>
</feature>
<organism evidence="2 3">
    <name type="scientific">Cryptobacterium curtum (strain ATCC 700683 / DSM 15641 / CCUG 43107 / 12-3)</name>
    <dbReference type="NCBI Taxonomy" id="469378"/>
    <lineage>
        <taxon>Bacteria</taxon>
        <taxon>Bacillati</taxon>
        <taxon>Actinomycetota</taxon>
        <taxon>Coriobacteriia</taxon>
        <taxon>Eggerthellales</taxon>
        <taxon>Eggerthellaceae</taxon>
        <taxon>Cryptobacterium</taxon>
    </lineage>
</organism>
<protein>
    <submittedName>
        <fullName evidence="2">DMSO reductase anchor subunit</fullName>
    </submittedName>
</protein>
<proteinExistence type="predicted"/>
<dbReference type="PANTHER" id="PTHR38095">
    <property type="entry name" value="ANAEROBIC DIMETHYL SULFOXIDE REDUCTASE CHAIN YNFH"/>
    <property type="match status" value="1"/>
</dbReference>
<feature type="transmembrane region" description="Helical" evidence="1">
    <location>
        <begin position="95"/>
        <end position="112"/>
    </location>
</feature>
<evidence type="ECO:0000256" key="1">
    <source>
        <dbReference type="SAM" id="Phobius"/>
    </source>
</evidence>
<dbReference type="PANTHER" id="PTHR38095:SF2">
    <property type="entry name" value="ANAEROBIC DIMETHYL SULFOXIDE REDUCTASE CHAIN C"/>
    <property type="match status" value="1"/>
</dbReference>
<dbReference type="eggNOG" id="COG3302">
    <property type="taxonomic scope" value="Bacteria"/>
</dbReference>
<dbReference type="RefSeq" id="WP_012802475.1">
    <property type="nucleotide sequence ID" value="NC_013170.1"/>
</dbReference>
<feature type="transmembrane region" description="Helical" evidence="1">
    <location>
        <begin position="189"/>
        <end position="211"/>
    </location>
</feature>
<dbReference type="GO" id="GO:0019645">
    <property type="term" value="P:anaerobic electron transport chain"/>
    <property type="evidence" value="ECO:0007669"/>
    <property type="project" value="InterPro"/>
</dbReference>
<keyword evidence="3" id="KW-1185">Reference proteome</keyword>
<name>C7MLI0_CRYCD</name>
<feature type="transmembrane region" description="Helical" evidence="1">
    <location>
        <begin position="231"/>
        <end position="253"/>
    </location>
</feature>
<keyword evidence="1" id="KW-0472">Membrane</keyword>
<dbReference type="STRING" id="469378.Ccur_00530"/>